<dbReference type="GeneID" id="114867903"/>
<dbReference type="GO" id="GO:0016485">
    <property type="term" value="P:protein processing"/>
    <property type="evidence" value="ECO:0007669"/>
    <property type="project" value="TreeGrafter"/>
</dbReference>
<evidence type="ECO:0000256" key="9">
    <source>
        <dbReference type="ARBA" id="ARBA00023136"/>
    </source>
</evidence>
<dbReference type="Pfam" id="PF01483">
    <property type="entry name" value="P_proprotein"/>
    <property type="match status" value="1"/>
</dbReference>
<evidence type="ECO:0000256" key="16">
    <source>
        <dbReference type="SAM" id="Phobius"/>
    </source>
</evidence>
<dbReference type="InterPro" id="IPR002884">
    <property type="entry name" value="P_dom"/>
</dbReference>
<dbReference type="InterPro" id="IPR022398">
    <property type="entry name" value="Peptidase_S8_His-AS"/>
</dbReference>
<evidence type="ECO:0000256" key="8">
    <source>
        <dbReference type="ARBA" id="ARBA00022989"/>
    </source>
</evidence>
<dbReference type="GO" id="GO:0005802">
    <property type="term" value="C:trans-Golgi network"/>
    <property type="evidence" value="ECO:0007669"/>
    <property type="project" value="TreeGrafter"/>
</dbReference>
<dbReference type="InterPro" id="IPR034182">
    <property type="entry name" value="Kexin/furin"/>
</dbReference>
<dbReference type="PROSITE" id="PS00138">
    <property type="entry name" value="SUBTILASE_SER"/>
    <property type="match status" value="1"/>
</dbReference>
<protein>
    <submittedName>
        <fullName evidence="19">Proprotein convertase subtilisin/kexin type 7</fullName>
    </submittedName>
</protein>
<dbReference type="Gene3D" id="3.30.70.850">
    <property type="entry name" value="Peptidase S8, pro-domain"/>
    <property type="match status" value="1"/>
</dbReference>
<feature type="transmembrane region" description="Helical" evidence="16">
    <location>
        <begin position="671"/>
        <end position="688"/>
    </location>
</feature>
<dbReference type="InterPro" id="IPR023827">
    <property type="entry name" value="Peptidase_S8_Asp-AS"/>
</dbReference>
<evidence type="ECO:0000256" key="2">
    <source>
        <dbReference type="ARBA" id="ARBA00022670"/>
    </source>
</evidence>
<proteinExistence type="inferred from homology"/>
<dbReference type="PROSITE" id="PS51829">
    <property type="entry name" value="P_HOMO_B"/>
    <property type="match status" value="1"/>
</dbReference>
<keyword evidence="18" id="KW-1185">Reference proteome</keyword>
<evidence type="ECO:0000256" key="10">
    <source>
        <dbReference type="ARBA" id="ARBA00023145"/>
    </source>
</evidence>
<dbReference type="Gene3D" id="2.60.120.260">
    <property type="entry name" value="Galactose-binding domain-like"/>
    <property type="match status" value="1"/>
</dbReference>
<keyword evidence="5" id="KW-0732">Signal</keyword>
<keyword evidence="2 13" id="KW-0645">Protease</keyword>
<name>A0A6P7P3A1_BETSP</name>
<evidence type="ECO:0000256" key="1">
    <source>
        <dbReference type="ARBA" id="ARBA00004370"/>
    </source>
</evidence>
<dbReference type="InterPro" id="IPR000209">
    <property type="entry name" value="Peptidase_S8/S53_dom"/>
</dbReference>
<keyword evidence="10" id="KW-0865">Zymogen</keyword>
<sequence>MATVYRPIFLLLLFLSSFTLLLVTFLPSLPHLPSSLSSTWPSPSCGPGQSWAVQLHKGPYQHDDQYSSVHLDVIASKVAEQAGLQNRGQIGQLDGHYLLCSAGPDATSVGSIWRKSVQPAEVLANHPHVLWYSQESLLSRSKRSLAFNDPRYSRQWHLHNHVKIGMDINVTGVWERNITGRGVTVVVVDDGVEHTHQDIHSNYSPEGSYDLNSNDPDPMPHPDVNSDNHHGTRCAGEIAAVPNNSVCAVGVAYGSKVAGIRVLDGPLTDSLEAIAFNKHYQINDIYSCSWGPDDDGRTVDGPHPLGKAALQHGVIAGRRGFGSIFVVASGNGGQYNDNCNYDGYANSIYTVTIGAVDENGRMPFYAEECASMLAVTFSSGEKKLRSIVTSDWSMQQGTGCTEGHSGTSAAAPLAAGMVALMLQVRPCLTWRDVQHIIAYTATKCDNNADWTVNGAGFHHSHQHGFGLLNAWRLVNVAKVWETVPFLVSFQSPVNDKQTAIPKKEQLSYTWKVSAEDLKQSGMKTLEHVAVTVTINHPCRGNVEIVLVCPSGMTSIIGARRVIDSDPAGYQDWTFSTVRCWGERAEGQYTLTISDHKEASSEQCAAIGVLKQWKLTLYGSSMTFSEVKDRQKLVEEAMSGQYLDSNFSLPCPPGLDIPPEVISPFTSNNLKFLLLLGCFALFWSLYYILDVTLDHRNLRCLFCLRRQRRGHQARRSRQGKGVEEALLEEDAWDSKVELNAVFESKVPLINGEQ</sequence>
<keyword evidence="11" id="KW-0325">Glycoprotein</keyword>
<dbReference type="InParanoid" id="A0A6P7P3A1"/>
<evidence type="ECO:0000313" key="19">
    <source>
        <dbReference type="RefSeq" id="XP_029026862.1"/>
    </source>
</evidence>
<evidence type="ECO:0000256" key="15">
    <source>
        <dbReference type="SAM" id="MobiDB-lite"/>
    </source>
</evidence>
<accession>A0A6P7P3A1</accession>
<dbReference type="FunFam" id="3.40.50.200:FF:000005">
    <property type="entry name" value="Proprotein convertase subtilisin/kexin type 7"/>
    <property type="match status" value="1"/>
</dbReference>
<dbReference type="CTD" id="9159"/>
<organism evidence="18 19">
    <name type="scientific">Betta splendens</name>
    <name type="common">Siamese fighting fish</name>
    <dbReference type="NCBI Taxonomy" id="158456"/>
    <lineage>
        <taxon>Eukaryota</taxon>
        <taxon>Metazoa</taxon>
        <taxon>Chordata</taxon>
        <taxon>Craniata</taxon>
        <taxon>Vertebrata</taxon>
        <taxon>Euteleostomi</taxon>
        <taxon>Actinopterygii</taxon>
        <taxon>Neopterygii</taxon>
        <taxon>Teleostei</taxon>
        <taxon>Neoteleostei</taxon>
        <taxon>Acanthomorphata</taxon>
        <taxon>Anabantaria</taxon>
        <taxon>Anabantiformes</taxon>
        <taxon>Anabantoidei</taxon>
        <taxon>Osphronemidae</taxon>
        <taxon>Betta</taxon>
    </lineage>
</organism>
<evidence type="ECO:0000256" key="12">
    <source>
        <dbReference type="PIRSR" id="PIRSR615500-1"/>
    </source>
</evidence>
<dbReference type="PROSITE" id="PS51892">
    <property type="entry name" value="SUBTILASE"/>
    <property type="match status" value="1"/>
</dbReference>
<keyword evidence="6 13" id="KW-0378">Hydrolase</keyword>
<evidence type="ECO:0000256" key="14">
    <source>
        <dbReference type="RuleBase" id="RU003355"/>
    </source>
</evidence>
<evidence type="ECO:0000256" key="4">
    <source>
        <dbReference type="ARBA" id="ARBA00022692"/>
    </source>
</evidence>
<evidence type="ECO:0000256" key="7">
    <source>
        <dbReference type="ARBA" id="ARBA00022825"/>
    </source>
</evidence>
<comment type="subcellular location">
    <subcellularLocation>
        <location evidence="1">Membrane</location>
    </subcellularLocation>
</comment>
<dbReference type="FunFam" id="2.60.120.260:FF:000026">
    <property type="entry name" value="proprotein convertase subtilisin/kexin type 7"/>
    <property type="match status" value="1"/>
</dbReference>
<keyword evidence="9 16" id="KW-0472">Membrane</keyword>
<dbReference type="InterPro" id="IPR036852">
    <property type="entry name" value="Peptidase_S8/S53_dom_sf"/>
</dbReference>
<dbReference type="GO" id="GO:0000139">
    <property type="term" value="C:Golgi membrane"/>
    <property type="evidence" value="ECO:0007669"/>
    <property type="project" value="TreeGrafter"/>
</dbReference>
<evidence type="ECO:0000259" key="17">
    <source>
        <dbReference type="PROSITE" id="PS51829"/>
    </source>
</evidence>
<dbReference type="SUPFAM" id="SSF54897">
    <property type="entry name" value="Protease propeptides/inhibitors"/>
    <property type="match status" value="1"/>
</dbReference>
<dbReference type="InterPro" id="IPR038466">
    <property type="entry name" value="S8_pro-domain_sf"/>
</dbReference>
<comment type="similarity">
    <text evidence="13 14">Belongs to the peptidase S8 family.</text>
</comment>
<dbReference type="AlphaFoldDB" id="A0A6P7P3A1"/>
<keyword evidence="7 13" id="KW-0720">Serine protease</keyword>
<dbReference type="SUPFAM" id="SSF49785">
    <property type="entry name" value="Galactose-binding domain-like"/>
    <property type="match status" value="1"/>
</dbReference>
<evidence type="ECO:0000313" key="18">
    <source>
        <dbReference type="Proteomes" id="UP000515150"/>
    </source>
</evidence>
<keyword evidence="4 16" id="KW-0812">Transmembrane</keyword>
<evidence type="ECO:0000256" key="6">
    <source>
        <dbReference type="ARBA" id="ARBA00022801"/>
    </source>
</evidence>
<dbReference type="InterPro" id="IPR023828">
    <property type="entry name" value="Peptidase_S8_Ser-AS"/>
</dbReference>
<evidence type="ECO:0000256" key="5">
    <source>
        <dbReference type="ARBA" id="ARBA00022729"/>
    </source>
</evidence>
<feature type="compositionally biased region" description="Polar residues" evidence="15">
    <location>
        <begin position="200"/>
        <end position="215"/>
    </location>
</feature>
<dbReference type="Pfam" id="PF16470">
    <property type="entry name" value="S8_pro-domain"/>
    <property type="match status" value="1"/>
</dbReference>
<dbReference type="RefSeq" id="XP_029026862.1">
    <property type="nucleotide sequence ID" value="XM_029171029.2"/>
</dbReference>
<evidence type="ECO:0000256" key="13">
    <source>
        <dbReference type="PROSITE-ProRule" id="PRU01240"/>
    </source>
</evidence>
<feature type="domain" description="P/Homo B" evidence="17">
    <location>
        <begin position="482"/>
        <end position="622"/>
    </location>
</feature>
<dbReference type="Pfam" id="PF00082">
    <property type="entry name" value="Peptidase_S8"/>
    <property type="match status" value="1"/>
</dbReference>
<feature type="region of interest" description="Disordered" evidence="15">
    <location>
        <begin position="196"/>
        <end position="230"/>
    </location>
</feature>
<dbReference type="InterPro" id="IPR032815">
    <property type="entry name" value="S8_pro-domain"/>
</dbReference>
<feature type="active site" description="Charge relay system" evidence="12 13">
    <location>
        <position position="230"/>
    </location>
</feature>
<dbReference type="PANTHER" id="PTHR42884:SF28">
    <property type="entry name" value="PROPROTEIN CONVERTASE SUBTILISIN_KEXIN TYPE 7"/>
    <property type="match status" value="1"/>
</dbReference>
<evidence type="ECO:0000256" key="11">
    <source>
        <dbReference type="ARBA" id="ARBA00023180"/>
    </source>
</evidence>
<feature type="active site" description="Charge relay system" evidence="12 13">
    <location>
        <position position="189"/>
    </location>
</feature>
<dbReference type="PANTHER" id="PTHR42884">
    <property type="entry name" value="PROPROTEIN CONVERTASE SUBTILISIN/KEXIN-RELATED"/>
    <property type="match status" value="1"/>
</dbReference>
<feature type="compositionally biased region" description="Basic and acidic residues" evidence="15">
    <location>
        <begin position="218"/>
        <end position="230"/>
    </location>
</feature>
<dbReference type="KEGG" id="bspl:114867903"/>
<dbReference type="PRINTS" id="PR00723">
    <property type="entry name" value="SUBTILISIN"/>
</dbReference>
<dbReference type="OrthoDB" id="300641at2759"/>
<evidence type="ECO:0000256" key="3">
    <source>
        <dbReference type="ARBA" id="ARBA00022685"/>
    </source>
</evidence>
<dbReference type="InterPro" id="IPR008979">
    <property type="entry name" value="Galactose-bd-like_sf"/>
</dbReference>
<dbReference type="InterPro" id="IPR015500">
    <property type="entry name" value="Peptidase_S8_subtilisin-rel"/>
</dbReference>
<dbReference type="CDD" id="cd04059">
    <property type="entry name" value="Peptidases_S8_Protein_convertases_Kexins_Furin-like"/>
    <property type="match status" value="1"/>
</dbReference>
<dbReference type="SUPFAM" id="SSF52743">
    <property type="entry name" value="Subtilisin-like"/>
    <property type="match status" value="1"/>
</dbReference>
<dbReference type="Proteomes" id="UP000515150">
    <property type="component" value="Chromosome 13"/>
</dbReference>
<dbReference type="PROSITE" id="PS00136">
    <property type="entry name" value="SUBTILASE_ASP"/>
    <property type="match status" value="1"/>
</dbReference>
<feature type="active site" description="Charge relay system" evidence="12 13">
    <location>
        <position position="408"/>
    </location>
</feature>
<gene>
    <name evidence="19" type="primary">pcsk7</name>
</gene>
<dbReference type="PROSITE" id="PS00137">
    <property type="entry name" value="SUBTILASE_HIS"/>
    <property type="match status" value="1"/>
</dbReference>
<keyword evidence="8 16" id="KW-1133">Transmembrane helix</keyword>
<dbReference type="GO" id="GO:0004252">
    <property type="term" value="F:serine-type endopeptidase activity"/>
    <property type="evidence" value="ECO:0007669"/>
    <property type="project" value="UniProtKB-UniRule"/>
</dbReference>
<reference evidence="19" key="1">
    <citation type="submission" date="2025-08" db="UniProtKB">
        <authorList>
            <consortium name="RefSeq"/>
        </authorList>
    </citation>
    <scope>IDENTIFICATION</scope>
</reference>
<dbReference type="Gene3D" id="3.40.50.200">
    <property type="entry name" value="Peptidase S8/S53 domain"/>
    <property type="match status" value="1"/>
</dbReference>
<keyword evidence="3" id="KW-0165">Cleavage on pair of basic residues</keyword>